<dbReference type="InterPro" id="IPR011335">
    <property type="entry name" value="Restrct_endonuc-II-like"/>
</dbReference>
<reference evidence="1 2" key="1">
    <citation type="submission" date="2015-10" db="EMBL/GenBank/DDBJ databases">
        <title>Draft genome sequence of Thermococcus celericrescens strain DSM 17994.</title>
        <authorList>
            <person name="Hong S.-J."/>
            <person name="Park C.-E."/>
            <person name="Shin J.-H."/>
        </authorList>
    </citation>
    <scope>NUCLEOTIDE SEQUENCE [LARGE SCALE GENOMIC DNA]</scope>
    <source>
        <strain evidence="1 2">DSM 17994</strain>
    </source>
</reference>
<protein>
    <recommendedName>
        <fullName evidence="3">Restriction endonuclease type IV Mrr domain-containing protein</fullName>
    </recommendedName>
</protein>
<dbReference type="SUPFAM" id="SSF52980">
    <property type="entry name" value="Restriction endonuclease-like"/>
    <property type="match status" value="1"/>
</dbReference>
<dbReference type="OrthoDB" id="100516at2157"/>
<organism evidence="1 2">
    <name type="scientific">Thermococcus celericrescens</name>
    <dbReference type="NCBI Taxonomy" id="227598"/>
    <lineage>
        <taxon>Archaea</taxon>
        <taxon>Methanobacteriati</taxon>
        <taxon>Methanobacteriota</taxon>
        <taxon>Thermococci</taxon>
        <taxon>Thermococcales</taxon>
        <taxon>Thermococcaceae</taxon>
        <taxon>Thermococcus</taxon>
    </lineage>
</organism>
<dbReference type="Proteomes" id="UP000053462">
    <property type="component" value="Unassembled WGS sequence"/>
</dbReference>
<evidence type="ECO:0008006" key="3">
    <source>
        <dbReference type="Google" id="ProtNLM"/>
    </source>
</evidence>
<sequence length="295" mass="34083">MDNALSLAIEHYVSPEAAMAYDALSTILAPDPTDIVRGGKWGIKILAKDGDEISRFSMGIVKDYLGRKIMVREFTKVSRENARWVVNELGKQYLEEIGEKYVKRRGMDFDEVVNSLKRIRRWLTNKNAFKEVIRRDWDVEKLEEVLNDASSVKHGGREIISKINQELARGQIKSGALYEAEVVSHLKRNGWTIREVEKRVITSIDKNTEIDIIAEKGSETVLIECKRNAHKISEEQLAKYAEYAINKGIRKIEVYYAGGIENIRDYYYYTQYLPKEIKSRFGVDVEVRYLASEFD</sequence>
<keyword evidence="2" id="KW-1185">Reference proteome</keyword>
<proteinExistence type="predicted"/>
<dbReference type="AlphaFoldDB" id="A0A100XY42"/>
<dbReference type="InterPro" id="IPR011856">
    <property type="entry name" value="tRNA_endonuc-like_dom_sf"/>
</dbReference>
<accession>A0A100XY42</accession>
<evidence type="ECO:0000313" key="1">
    <source>
        <dbReference type="EMBL" id="KUH33625.1"/>
    </source>
</evidence>
<comment type="caution">
    <text evidence="1">The sequence shown here is derived from an EMBL/GenBank/DDBJ whole genome shotgun (WGS) entry which is preliminary data.</text>
</comment>
<dbReference type="GO" id="GO:0003676">
    <property type="term" value="F:nucleic acid binding"/>
    <property type="evidence" value="ECO:0007669"/>
    <property type="project" value="InterPro"/>
</dbReference>
<gene>
    <name evidence="1" type="ORF">APY94_05375</name>
</gene>
<evidence type="ECO:0000313" key="2">
    <source>
        <dbReference type="Proteomes" id="UP000053462"/>
    </source>
</evidence>
<dbReference type="RefSeq" id="WP_058938654.1">
    <property type="nucleotide sequence ID" value="NZ_LLYW01000018.1"/>
</dbReference>
<name>A0A100XY42_9EURY</name>
<dbReference type="STRING" id="227598.APY94_05375"/>
<dbReference type="EMBL" id="LLYW01000018">
    <property type="protein sequence ID" value="KUH33625.1"/>
    <property type="molecule type" value="Genomic_DNA"/>
</dbReference>
<dbReference type="Gene3D" id="3.40.1350.10">
    <property type="match status" value="1"/>
</dbReference>